<dbReference type="EMBL" id="CP021081">
    <property type="protein sequence ID" value="ASN82237.1"/>
    <property type="molecule type" value="Genomic_DNA"/>
</dbReference>
<dbReference type="KEGG" id="dfc:DFI_13270"/>
<organism evidence="1 2">
    <name type="scientific">Deinococcus ficus</name>
    <dbReference type="NCBI Taxonomy" id="317577"/>
    <lineage>
        <taxon>Bacteria</taxon>
        <taxon>Thermotogati</taxon>
        <taxon>Deinococcota</taxon>
        <taxon>Deinococci</taxon>
        <taxon>Deinococcales</taxon>
        <taxon>Deinococcaceae</taxon>
        <taxon>Deinococcus</taxon>
    </lineage>
</organism>
<accession>A0A221SZZ7</accession>
<evidence type="ECO:0008006" key="3">
    <source>
        <dbReference type="Google" id="ProtNLM"/>
    </source>
</evidence>
<dbReference type="STRING" id="317577.GCA_000419625_01271"/>
<sequence length="284" mass="31145">MPPDYFSRFGSLQAVVSNTDGYGVRYFPLPTPLDIRLTLVKAPTYLDAAVSLRTNDTTFAVGKFYNVPTLQVTHDPYKGMQFSGILRDGGLSDFSGGYAFTLWNDRVRVLNTAGLAFKGDLAAPYTRTEATVGYGQTFGKFNTYVAATGRYYLFPVPWLGQLSADFYAAVNVSPLPGLVLDASHFERFVTGEVIIPEFGVSRYEQSTASVTYRLPGGWPSPVFGLGAVRGRAVRDWTNDYTYVYGDLFFRTDSLPTMVGPSIGYRFDPGGKTGILLVSLVAIVK</sequence>
<dbReference type="AlphaFoldDB" id="A0A221SZZ7"/>
<keyword evidence="2" id="KW-1185">Reference proteome</keyword>
<gene>
    <name evidence="1" type="ORF">DFI_13270</name>
</gene>
<evidence type="ECO:0000313" key="1">
    <source>
        <dbReference type="EMBL" id="ASN82237.1"/>
    </source>
</evidence>
<evidence type="ECO:0000313" key="2">
    <source>
        <dbReference type="Proteomes" id="UP000259030"/>
    </source>
</evidence>
<dbReference type="Proteomes" id="UP000259030">
    <property type="component" value="Chromosome"/>
</dbReference>
<proteinExistence type="predicted"/>
<protein>
    <recommendedName>
        <fullName evidence="3">Bacterial surface antigen (D15) domain-containing protein</fullName>
    </recommendedName>
</protein>
<name>A0A221SZZ7_9DEIO</name>
<reference evidence="1 2" key="1">
    <citation type="submission" date="2017-05" db="EMBL/GenBank/DDBJ databases">
        <title>The complete genome sequence of Deinococcus ficus isolated from the rhizosphere of the Ficus religiosa L. in Taiwan.</title>
        <authorList>
            <person name="Wu K.-M."/>
            <person name="Liao T.-L."/>
            <person name="Liu Y.-M."/>
            <person name="Young C.-C."/>
            <person name="Tsai S.-F."/>
        </authorList>
    </citation>
    <scope>NUCLEOTIDE SEQUENCE [LARGE SCALE GENOMIC DNA]</scope>
    <source>
        <strain evidence="1 2">CC-FR2-10</strain>
    </source>
</reference>